<gene>
    <name evidence="1" type="ORF">CLPU_8c01310</name>
</gene>
<keyword evidence="2" id="KW-1185">Reference proteome</keyword>
<name>A0A0L0WA69_GOTPU</name>
<comment type="caution">
    <text evidence="1">The sequence shown here is derived from an EMBL/GenBank/DDBJ whole genome shotgun (WGS) entry which is preliminary data.</text>
</comment>
<sequence>MSLIEVSFPGGKKLETNIKGFTVDTDQPVNSGGGGSAPTPFDLFLSSIAACTGVTALSFCQSRNIDTKGLKLSLDTERDEETGMISDIKMELTLPENFPSKYEEAIRKATDSCTVKKHIINSPDFKVILK</sequence>
<dbReference type="PANTHER" id="PTHR39624:SF2">
    <property type="entry name" value="OSMC-LIKE PROTEIN"/>
    <property type="match status" value="1"/>
</dbReference>
<reference evidence="2" key="1">
    <citation type="submission" date="2015-07" db="EMBL/GenBank/DDBJ databases">
        <title>Draft genome sequence of the purine-degrading Gottschalkia purinilyticum DSM 1384 (formerly Clostridium purinilyticum).</title>
        <authorList>
            <person name="Poehlein A."/>
            <person name="Schiel-Bengelsdorf B."/>
            <person name="Bengelsdorf F.R."/>
            <person name="Daniel R."/>
            <person name="Duerre P."/>
        </authorList>
    </citation>
    <scope>NUCLEOTIDE SEQUENCE [LARGE SCALE GENOMIC DNA]</scope>
    <source>
        <strain evidence="2">DSM 1384</strain>
    </source>
</reference>
<dbReference type="SUPFAM" id="SSF82784">
    <property type="entry name" value="OsmC-like"/>
    <property type="match status" value="1"/>
</dbReference>
<dbReference type="EMBL" id="LGSS01000008">
    <property type="protein sequence ID" value="KNF08366.1"/>
    <property type="molecule type" value="Genomic_DNA"/>
</dbReference>
<organism evidence="1 2">
    <name type="scientific">Gottschalkia purinilytica</name>
    <name type="common">Clostridium purinilyticum</name>
    <dbReference type="NCBI Taxonomy" id="1503"/>
    <lineage>
        <taxon>Bacteria</taxon>
        <taxon>Bacillati</taxon>
        <taxon>Bacillota</taxon>
        <taxon>Tissierellia</taxon>
        <taxon>Tissierellales</taxon>
        <taxon>Gottschalkiaceae</taxon>
        <taxon>Gottschalkia</taxon>
    </lineage>
</organism>
<dbReference type="InterPro" id="IPR015946">
    <property type="entry name" value="KH_dom-like_a/b"/>
</dbReference>
<dbReference type="RefSeq" id="WP_050355464.1">
    <property type="nucleotide sequence ID" value="NZ_LGSS01000008.1"/>
</dbReference>
<evidence type="ECO:0000313" key="1">
    <source>
        <dbReference type="EMBL" id="KNF08366.1"/>
    </source>
</evidence>
<dbReference type="Pfam" id="PF02566">
    <property type="entry name" value="OsmC"/>
    <property type="match status" value="1"/>
</dbReference>
<accession>A0A0L0WA69</accession>
<dbReference type="Gene3D" id="3.30.300.20">
    <property type="match status" value="1"/>
</dbReference>
<protein>
    <submittedName>
        <fullName evidence="1">Putative peroxiredoxin, OsmC-like protein</fullName>
    </submittedName>
</protein>
<dbReference type="AlphaFoldDB" id="A0A0L0WA69"/>
<dbReference type="OrthoDB" id="290036at2"/>
<dbReference type="InterPro" id="IPR003718">
    <property type="entry name" value="OsmC/Ohr_fam"/>
</dbReference>
<dbReference type="STRING" id="1503.CLPU_8c01310"/>
<proteinExistence type="predicted"/>
<dbReference type="PANTHER" id="PTHR39624">
    <property type="entry name" value="PROTEIN INVOLVED IN RIMO-MEDIATED BETA-METHYLTHIOLATION OF RIBOSOMAL PROTEIN S12 YCAO"/>
    <property type="match status" value="1"/>
</dbReference>
<evidence type="ECO:0000313" key="2">
    <source>
        <dbReference type="Proteomes" id="UP000037267"/>
    </source>
</evidence>
<dbReference type="InterPro" id="IPR036102">
    <property type="entry name" value="OsmC/Ohrsf"/>
</dbReference>
<dbReference type="Proteomes" id="UP000037267">
    <property type="component" value="Unassembled WGS sequence"/>
</dbReference>